<accession>A0AAJ2U4L7</accession>
<evidence type="ECO:0000256" key="3">
    <source>
        <dbReference type="ARBA" id="ARBA00022840"/>
    </source>
</evidence>
<proteinExistence type="predicted"/>
<organism evidence="6 7">
    <name type="scientific">Alkalihalophilus pseudofirmus</name>
    <name type="common">Bacillus pseudofirmus</name>
    <dbReference type="NCBI Taxonomy" id="79885"/>
    <lineage>
        <taxon>Bacteria</taxon>
        <taxon>Bacillati</taxon>
        <taxon>Bacillota</taxon>
        <taxon>Bacilli</taxon>
        <taxon>Bacillales</taxon>
        <taxon>Bacillaceae</taxon>
        <taxon>Alkalihalophilus</taxon>
    </lineage>
</organism>
<evidence type="ECO:0000256" key="4">
    <source>
        <dbReference type="ARBA" id="ARBA00022917"/>
    </source>
</evidence>
<evidence type="ECO:0000313" key="7">
    <source>
        <dbReference type="Proteomes" id="UP001285636"/>
    </source>
</evidence>
<evidence type="ECO:0000256" key="1">
    <source>
        <dbReference type="ARBA" id="ARBA00022598"/>
    </source>
</evidence>
<sequence length="76" mass="9036">TKTELKNLNSFNFVRKGLEFEEKRQREIVSSGGRIEQETRRFDEATGTTILMRVKEGSDDYRYFPEPDLLELYIDE</sequence>
<evidence type="ECO:0000256" key="2">
    <source>
        <dbReference type="ARBA" id="ARBA00022741"/>
    </source>
</evidence>
<dbReference type="InterPro" id="IPR006075">
    <property type="entry name" value="Asn/Gln-tRNA_Trfase_suB/E_cat"/>
</dbReference>
<dbReference type="PANTHER" id="PTHR11659">
    <property type="entry name" value="GLUTAMYL-TRNA GLN AMIDOTRANSFERASE SUBUNIT B MITOCHONDRIAL AND PROKARYOTIC PET112-RELATED"/>
    <property type="match status" value="1"/>
</dbReference>
<reference evidence="6" key="1">
    <citation type="submission" date="2023-10" db="EMBL/GenBank/DDBJ databases">
        <title>Screening of Alkalihalophilus pseudofirmusBZ-TG-HK211 and Its Alleviation of Salt Stress on Rapeseed Growth.</title>
        <authorList>
            <person name="Zhao B."/>
            <person name="Guo T."/>
        </authorList>
    </citation>
    <scope>NUCLEOTIDE SEQUENCE</scope>
    <source>
        <strain evidence="6">BZ-TG-HK211</strain>
    </source>
</reference>
<dbReference type="GO" id="GO:0005524">
    <property type="term" value="F:ATP binding"/>
    <property type="evidence" value="ECO:0007669"/>
    <property type="project" value="UniProtKB-KW"/>
</dbReference>
<dbReference type="GO" id="GO:0070681">
    <property type="term" value="P:glutaminyl-tRNAGln biosynthesis via transamidation"/>
    <property type="evidence" value="ECO:0007669"/>
    <property type="project" value="TreeGrafter"/>
</dbReference>
<keyword evidence="2" id="KW-0547">Nucleotide-binding</keyword>
<feature type="non-terminal residue" evidence="6">
    <location>
        <position position="1"/>
    </location>
</feature>
<name>A0AAJ2U4L7_ALKPS</name>
<keyword evidence="4" id="KW-0648">Protein biosynthesis</keyword>
<evidence type="ECO:0000259" key="5">
    <source>
        <dbReference type="Pfam" id="PF02934"/>
    </source>
</evidence>
<dbReference type="Pfam" id="PF02934">
    <property type="entry name" value="GatB_N"/>
    <property type="match status" value="1"/>
</dbReference>
<gene>
    <name evidence="6" type="ORF">RYX45_25905</name>
</gene>
<dbReference type="SUPFAM" id="SSF55931">
    <property type="entry name" value="Glutamine synthetase/guanido kinase"/>
    <property type="match status" value="1"/>
</dbReference>
<evidence type="ECO:0000313" key="6">
    <source>
        <dbReference type="EMBL" id="MDV2888599.1"/>
    </source>
</evidence>
<dbReference type="InterPro" id="IPR017959">
    <property type="entry name" value="Asn/Gln-tRNA_amidoTrfase_suB/E"/>
</dbReference>
<dbReference type="Proteomes" id="UP001285636">
    <property type="component" value="Unassembled WGS sequence"/>
</dbReference>
<comment type="caution">
    <text evidence="6">The sequence shown here is derived from an EMBL/GenBank/DDBJ whole genome shotgun (WGS) entry which is preliminary data.</text>
</comment>
<feature type="domain" description="Aspartyl/Glutamyl-tRNA(Gln) amidotransferase subunit B/E catalytic" evidence="5">
    <location>
        <begin position="1"/>
        <end position="76"/>
    </location>
</feature>
<dbReference type="InterPro" id="IPR014746">
    <property type="entry name" value="Gln_synth/guanido_kin_cat_dom"/>
</dbReference>
<dbReference type="AlphaFoldDB" id="A0AAJ2U4L7"/>
<dbReference type="PANTHER" id="PTHR11659:SF0">
    <property type="entry name" value="GLUTAMYL-TRNA(GLN) AMIDOTRANSFERASE SUBUNIT B, MITOCHONDRIAL"/>
    <property type="match status" value="1"/>
</dbReference>
<dbReference type="GO" id="GO:0050567">
    <property type="term" value="F:glutaminyl-tRNA synthase (glutamine-hydrolyzing) activity"/>
    <property type="evidence" value="ECO:0007669"/>
    <property type="project" value="TreeGrafter"/>
</dbReference>
<protein>
    <submittedName>
        <fullName evidence="6">Asp-tRNA(Asn)/Glu-tRNA(Gln) amidotransferase GatCAB subunit B</fullName>
    </submittedName>
</protein>
<dbReference type="EMBL" id="JAWJAY010001716">
    <property type="protein sequence ID" value="MDV2888599.1"/>
    <property type="molecule type" value="Genomic_DNA"/>
</dbReference>
<dbReference type="GO" id="GO:0006412">
    <property type="term" value="P:translation"/>
    <property type="evidence" value="ECO:0007669"/>
    <property type="project" value="UniProtKB-KW"/>
</dbReference>
<keyword evidence="1" id="KW-0436">Ligase</keyword>
<feature type="non-terminal residue" evidence="6">
    <location>
        <position position="76"/>
    </location>
</feature>
<keyword evidence="3" id="KW-0067">ATP-binding</keyword>